<dbReference type="GeneID" id="18923390"/>
<dbReference type="VEuPathDB" id="FungiDB:MELLADRAFT_108144"/>
<dbReference type="EMBL" id="GL883116">
    <property type="protein sequence ID" value="EGG04841.1"/>
    <property type="molecule type" value="Genomic_DNA"/>
</dbReference>
<proteinExistence type="predicted"/>
<reference evidence="3" key="1">
    <citation type="journal article" date="2011" name="Proc. Natl. Acad. Sci. U.S.A.">
        <title>Obligate biotrophy features unraveled by the genomic analysis of rust fungi.</title>
        <authorList>
            <person name="Duplessis S."/>
            <person name="Cuomo C.A."/>
            <person name="Lin Y.-C."/>
            <person name="Aerts A."/>
            <person name="Tisserant E."/>
            <person name="Veneault-Fourrey C."/>
            <person name="Joly D.L."/>
            <person name="Hacquard S."/>
            <person name="Amselem J."/>
            <person name="Cantarel B.L."/>
            <person name="Chiu R."/>
            <person name="Coutinho P.M."/>
            <person name="Feau N."/>
            <person name="Field M."/>
            <person name="Frey P."/>
            <person name="Gelhaye E."/>
            <person name="Goldberg J."/>
            <person name="Grabherr M.G."/>
            <person name="Kodira C.D."/>
            <person name="Kohler A."/>
            <person name="Kuees U."/>
            <person name="Lindquist E.A."/>
            <person name="Lucas S.M."/>
            <person name="Mago R."/>
            <person name="Mauceli E."/>
            <person name="Morin E."/>
            <person name="Murat C."/>
            <person name="Pangilinan J.L."/>
            <person name="Park R."/>
            <person name="Pearson M."/>
            <person name="Quesneville H."/>
            <person name="Rouhier N."/>
            <person name="Sakthikumar S."/>
            <person name="Salamov A.A."/>
            <person name="Schmutz J."/>
            <person name="Selles B."/>
            <person name="Shapiro H."/>
            <person name="Tanguay P."/>
            <person name="Tuskan G.A."/>
            <person name="Henrissat B."/>
            <person name="Van de Peer Y."/>
            <person name="Rouze P."/>
            <person name="Ellis J.G."/>
            <person name="Dodds P.N."/>
            <person name="Schein J.E."/>
            <person name="Zhong S."/>
            <person name="Hamelin R.C."/>
            <person name="Grigoriev I.V."/>
            <person name="Szabo L.J."/>
            <person name="Martin F."/>
        </authorList>
    </citation>
    <scope>NUCLEOTIDE SEQUENCE [LARGE SCALE GENOMIC DNA]</scope>
    <source>
        <strain evidence="3">98AG31 / pathotype 3-4-7</strain>
    </source>
</reference>
<feature type="compositionally biased region" description="Basic and acidic residues" evidence="1">
    <location>
        <begin position="34"/>
        <end position="51"/>
    </location>
</feature>
<protein>
    <submittedName>
        <fullName evidence="2">Uncharacterized protein</fullName>
    </submittedName>
</protein>
<feature type="compositionally biased region" description="Polar residues" evidence="1">
    <location>
        <begin position="75"/>
        <end position="85"/>
    </location>
</feature>
<sequence length="151" mass="15837">MANPSDSTTHGLYLTGNFEVEKKASKVWPTNGNKEYEVGSKSDTDNGEDIKPNVSSKKPAKFVPAPLNAPFKSPVVSTDLASTPTLAFGSHDSGPPSMSPASSRPTPGPSHSSSDTATFNLAPTPLGKKRGRAQPKRSGKKGKTLDLTEEA</sequence>
<dbReference type="RefSeq" id="XP_007411932.1">
    <property type="nucleotide sequence ID" value="XM_007411870.1"/>
</dbReference>
<dbReference type="HOGENOM" id="CLU_1907158_0_0_1"/>
<name>F4RS40_MELLP</name>
<dbReference type="KEGG" id="mlr:MELLADRAFT_108144"/>
<feature type="compositionally biased region" description="Polar residues" evidence="1">
    <location>
        <begin position="99"/>
        <end position="121"/>
    </location>
</feature>
<evidence type="ECO:0000313" key="2">
    <source>
        <dbReference type="EMBL" id="EGG04841.1"/>
    </source>
</evidence>
<dbReference type="InParanoid" id="F4RS40"/>
<evidence type="ECO:0000313" key="3">
    <source>
        <dbReference type="Proteomes" id="UP000001072"/>
    </source>
</evidence>
<keyword evidence="3" id="KW-1185">Reference proteome</keyword>
<feature type="compositionally biased region" description="Basic residues" evidence="1">
    <location>
        <begin position="127"/>
        <end position="142"/>
    </location>
</feature>
<accession>F4RS40</accession>
<dbReference type="Proteomes" id="UP000001072">
    <property type="component" value="Unassembled WGS sequence"/>
</dbReference>
<evidence type="ECO:0000256" key="1">
    <source>
        <dbReference type="SAM" id="MobiDB-lite"/>
    </source>
</evidence>
<gene>
    <name evidence="2" type="ORF">MELLADRAFT_108144</name>
</gene>
<feature type="region of interest" description="Disordered" evidence="1">
    <location>
        <begin position="29"/>
        <end position="151"/>
    </location>
</feature>
<dbReference type="AlphaFoldDB" id="F4RS40"/>
<organism evidence="3">
    <name type="scientific">Melampsora larici-populina (strain 98AG31 / pathotype 3-4-7)</name>
    <name type="common">Poplar leaf rust fungus</name>
    <dbReference type="NCBI Taxonomy" id="747676"/>
    <lineage>
        <taxon>Eukaryota</taxon>
        <taxon>Fungi</taxon>
        <taxon>Dikarya</taxon>
        <taxon>Basidiomycota</taxon>
        <taxon>Pucciniomycotina</taxon>
        <taxon>Pucciniomycetes</taxon>
        <taxon>Pucciniales</taxon>
        <taxon>Melampsoraceae</taxon>
        <taxon>Melampsora</taxon>
    </lineage>
</organism>